<comment type="catalytic activity">
    <reaction evidence="19">
        <text>a (3R)-hydroxyacyl-[ACP] = a (2E)-enoyl-[ACP] + H2O</text>
        <dbReference type="Rhea" id="RHEA:13097"/>
        <dbReference type="Rhea" id="RHEA-COMP:9925"/>
        <dbReference type="Rhea" id="RHEA-COMP:9945"/>
        <dbReference type="ChEBI" id="CHEBI:15377"/>
        <dbReference type="ChEBI" id="CHEBI:78784"/>
        <dbReference type="ChEBI" id="CHEBI:78827"/>
        <dbReference type="EC" id="4.2.1.59"/>
    </reaction>
    <physiologicalReaction direction="left-to-right" evidence="19">
        <dbReference type="Rhea" id="RHEA:13098"/>
    </physiologicalReaction>
</comment>
<comment type="catalytic activity">
    <reaction evidence="50">
        <text>3-oxododecanoyl-[ACP] + NADPH + H(+) = (3R)-hydroxydodecanoyl-[ACP] + NADP(+)</text>
        <dbReference type="Rhea" id="RHEA:41872"/>
        <dbReference type="Rhea" id="RHEA-COMP:9641"/>
        <dbReference type="Rhea" id="RHEA-COMP:9642"/>
        <dbReference type="ChEBI" id="CHEBI:15378"/>
        <dbReference type="ChEBI" id="CHEBI:57783"/>
        <dbReference type="ChEBI" id="CHEBI:58349"/>
        <dbReference type="ChEBI" id="CHEBI:78469"/>
        <dbReference type="ChEBI" id="CHEBI:78470"/>
    </reaction>
    <physiologicalReaction direction="left-to-right" evidence="50">
        <dbReference type="Rhea" id="RHEA:41873"/>
    </physiologicalReaction>
</comment>
<comment type="catalytic activity">
    <reaction evidence="35">
        <text>3-oxobutanoyl-[ACP] + NADPH + H(+) = (3R)-hydroxybutanoyl-[ACP] + NADP(+)</text>
        <dbReference type="Rhea" id="RHEA:41804"/>
        <dbReference type="Rhea" id="RHEA-COMP:9625"/>
        <dbReference type="Rhea" id="RHEA-COMP:9626"/>
        <dbReference type="ChEBI" id="CHEBI:15378"/>
        <dbReference type="ChEBI" id="CHEBI:57783"/>
        <dbReference type="ChEBI" id="CHEBI:58349"/>
        <dbReference type="ChEBI" id="CHEBI:78450"/>
        <dbReference type="ChEBI" id="CHEBI:78451"/>
    </reaction>
    <physiologicalReaction direction="left-to-right" evidence="35">
        <dbReference type="Rhea" id="RHEA:41805"/>
    </physiologicalReaction>
</comment>
<comment type="catalytic activity">
    <reaction evidence="17">
        <text>(3R)-hydroxyhexanoyl-[ACP] = (2E)-hexenoyl-[ACP] + H2O</text>
        <dbReference type="Rhea" id="RHEA:41828"/>
        <dbReference type="Rhea" id="RHEA-COMP:9630"/>
        <dbReference type="Rhea" id="RHEA-COMP:9631"/>
        <dbReference type="ChEBI" id="CHEBI:15377"/>
        <dbReference type="ChEBI" id="CHEBI:78457"/>
        <dbReference type="ChEBI" id="CHEBI:78458"/>
    </reaction>
    <physiologicalReaction direction="left-to-right" evidence="17">
        <dbReference type="Rhea" id="RHEA:41829"/>
    </physiologicalReaction>
</comment>
<dbReference type="GO" id="GO:0016297">
    <property type="term" value="F:fatty acyl-[ACP] hydrolase activity"/>
    <property type="evidence" value="ECO:0007669"/>
    <property type="project" value="UniProtKB-EC"/>
</dbReference>
<evidence type="ECO:0000256" key="55">
    <source>
        <dbReference type="ARBA" id="ARBA00049533"/>
    </source>
</evidence>
<dbReference type="SUPFAM" id="SSF52151">
    <property type="entry name" value="FabD/lysophospholipase-like"/>
    <property type="match status" value="1"/>
</dbReference>
<dbReference type="InterPro" id="IPR057326">
    <property type="entry name" value="KR_dom"/>
</dbReference>
<dbReference type="GO" id="GO:0004312">
    <property type="term" value="F:fatty acid synthase activity"/>
    <property type="evidence" value="ECO:0007669"/>
    <property type="project" value="UniProtKB-EC"/>
</dbReference>
<evidence type="ECO:0000256" key="12">
    <source>
        <dbReference type="ARBA" id="ARBA00022898"/>
    </source>
</evidence>
<dbReference type="PANTHER" id="PTHR43775:SF23">
    <property type="entry name" value="FATTY ACID SYNTHASE 3"/>
    <property type="match status" value="1"/>
</dbReference>
<evidence type="ECO:0000256" key="5">
    <source>
        <dbReference type="ARBA" id="ARBA00012948"/>
    </source>
</evidence>
<evidence type="ECO:0000256" key="19">
    <source>
        <dbReference type="ARBA" id="ARBA00023394"/>
    </source>
</evidence>
<dbReference type="EMBL" id="UFQS01001117">
    <property type="protein sequence ID" value="SSX09070.1"/>
    <property type="molecule type" value="Genomic_DNA"/>
</dbReference>
<evidence type="ECO:0000256" key="33">
    <source>
        <dbReference type="ARBA" id="ARBA00047810"/>
    </source>
</evidence>
<gene>
    <name evidence="60" type="primary">CSON000717</name>
</gene>
<evidence type="ECO:0000256" key="18">
    <source>
        <dbReference type="ARBA" id="ARBA00023388"/>
    </source>
</evidence>
<evidence type="ECO:0000256" key="40">
    <source>
        <dbReference type="ARBA" id="ARBA00048420"/>
    </source>
</evidence>
<dbReference type="GO" id="GO:0031177">
    <property type="term" value="F:phosphopantetheine binding"/>
    <property type="evidence" value="ECO:0007669"/>
    <property type="project" value="InterPro"/>
</dbReference>
<comment type="catalytic activity">
    <reaction evidence="31">
        <text>(2E)-butenoyl-[ACP] + NADPH + H(+) = butanoyl-[ACP] + NADP(+)</text>
        <dbReference type="Rhea" id="RHEA:41812"/>
        <dbReference type="Rhea" id="RHEA-COMP:9627"/>
        <dbReference type="Rhea" id="RHEA-COMP:9628"/>
        <dbReference type="ChEBI" id="CHEBI:15378"/>
        <dbReference type="ChEBI" id="CHEBI:57783"/>
        <dbReference type="ChEBI" id="CHEBI:58349"/>
        <dbReference type="ChEBI" id="CHEBI:78453"/>
        <dbReference type="ChEBI" id="CHEBI:78454"/>
    </reaction>
    <physiologicalReaction direction="left-to-right" evidence="31">
        <dbReference type="Rhea" id="RHEA:41813"/>
    </physiologicalReaction>
</comment>
<dbReference type="OMA" id="YVAMVGE"/>
<evidence type="ECO:0000256" key="9">
    <source>
        <dbReference type="ARBA" id="ARBA00022553"/>
    </source>
</evidence>
<evidence type="ECO:0000256" key="39">
    <source>
        <dbReference type="ARBA" id="ARBA00048289"/>
    </source>
</evidence>
<comment type="catalytic activity">
    <reaction evidence="25">
        <text>acetyl-CoA + n malonyl-CoA + 2n NADPH + 2n H(+) = a long-chain fatty acid + (n+1) CoA + n CO2 + 2n NADP(+).</text>
        <dbReference type="EC" id="2.3.1.85"/>
    </reaction>
</comment>
<evidence type="ECO:0000256" key="51">
    <source>
        <dbReference type="ARBA" id="ARBA00049414"/>
    </source>
</evidence>
<organism evidence="60">
    <name type="scientific">Culicoides sonorensis</name>
    <name type="common">Biting midge</name>
    <dbReference type="NCBI Taxonomy" id="179676"/>
    <lineage>
        <taxon>Eukaryota</taxon>
        <taxon>Metazoa</taxon>
        <taxon>Ecdysozoa</taxon>
        <taxon>Arthropoda</taxon>
        <taxon>Hexapoda</taxon>
        <taxon>Insecta</taxon>
        <taxon>Pterygota</taxon>
        <taxon>Neoptera</taxon>
        <taxon>Endopterygota</taxon>
        <taxon>Diptera</taxon>
        <taxon>Nematocera</taxon>
        <taxon>Chironomoidea</taxon>
        <taxon>Ceratopogonidae</taxon>
        <taxon>Ceratopogoninae</taxon>
        <taxon>Culicoides</taxon>
        <taxon>Monoculicoides</taxon>
    </lineage>
</organism>
<dbReference type="InterPro" id="IPR009081">
    <property type="entry name" value="PP-bd_ACP"/>
</dbReference>
<proteinExistence type="predicted"/>
<evidence type="ECO:0000256" key="35">
    <source>
        <dbReference type="ARBA" id="ARBA00047953"/>
    </source>
</evidence>
<evidence type="ECO:0000256" key="25">
    <source>
        <dbReference type="ARBA" id="ARBA00044883"/>
    </source>
</evidence>
<comment type="catalytic activity">
    <reaction evidence="53">
        <text>butanoyl-[ACP] + malonyl-[ACP] + H(+) = 3-oxohexanoyl-[ACP] + holo-[ACP] + CO2</text>
        <dbReference type="Rhea" id="RHEA:41820"/>
        <dbReference type="Rhea" id="RHEA-COMP:9623"/>
        <dbReference type="Rhea" id="RHEA-COMP:9628"/>
        <dbReference type="Rhea" id="RHEA-COMP:9629"/>
        <dbReference type="Rhea" id="RHEA-COMP:9685"/>
        <dbReference type="ChEBI" id="CHEBI:15378"/>
        <dbReference type="ChEBI" id="CHEBI:16526"/>
        <dbReference type="ChEBI" id="CHEBI:64479"/>
        <dbReference type="ChEBI" id="CHEBI:78449"/>
        <dbReference type="ChEBI" id="CHEBI:78454"/>
        <dbReference type="ChEBI" id="CHEBI:78456"/>
    </reaction>
    <physiologicalReaction direction="left-to-right" evidence="53">
        <dbReference type="Rhea" id="RHEA:41821"/>
    </physiologicalReaction>
</comment>
<comment type="catalytic activity">
    <reaction evidence="39">
        <text>tetradecanoyl-[ACP] + H2O = tetradecanoate + holo-[ACP] + H(+)</text>
        <dbReference type="Rhea" id="RHEA:30123"/>
        <dbReference type="Rhea" id="RHEA-COMP:9648"/>
        <dbReference type="Rhea" id="RHEA-COMP:9685"/>
        <dbReference type="ChEBI" id="CHEBI:15377"/>
        <dbReference type="ChEBI" id="CHEBI:15378"/>
        <dbReference type="ChEBI" id="CHEBI:30807"/>
        <dbReference type="ChEBI" id="CHEBI:64479"/>
        <dbReference type="ChEBI" id="CHEBI:78477"/>
        <dbReference type="EC" id="3.1.2.14"/>
    </reaction>
    <physiologicalReaction direction="left-to-right" evidence="39">
        <dbReference type="Rhea" id="RHEA:30124"/>
    </physiologicalReaction>
</comment>
<dbReference type="Gene3D" id="3.90.180.10">
    <property type="entry name" value="Medium-chain alcohol dehydrogenases, catalytic domain"/>
    <property type="match status" value="1"/>
</dbReference>
<comment type="catalytic activity">
    <reaction evidence="47">
        <text>(2E)-octadecenoyl-[ACP] + NADPH + H(+) = octadecanoyl-[ACP] + NADP(+)</text>
        <dbReference type="Rhea" id="RHEA:41928"/>
        <dbReference type="Rhea" id="RHEA-COMP:9655"/>
        <dbReference type="Rhea" id="RHEA-COMP:9656"/>
        <dbReference type="ChEBI" id="CHEBI:15378"/>
        <dbReference type="ChEBI" id="CHEBI:57783"/>
        <dbReference type="ChEBI" id="CHEBI:58349"/>
        <dbReference type="ChEBI" id="CHEBI:78489"/>
        <dbReference type="ChEBI" id="CHEBI:78495"/>
    </reaction>
    <physiologicalReaction direction="left-to-right" evidence="47">
        <dbReference type="Rhea" id="RHEA:41929"/>
    </physiologicalReaction>
</comment>
<comment type="catalytic activity">
    <reaction evidence="34">
        <text>(2E)-hexenoyl-[ACP] + NADPH + H(+) = hexanoyl-[ACP] + NADP(+)</text>
        <dbReference type="Rhea" id="RHEA:41832"/>
        <dbReference type="Rhea" id="RHEA-COMP:9631"/>
        <dbReference type="Rhea" id="RHEA-COMP:9632"/>
        <dbReference type="ChEBI" id="CHEBI:15378"/>
        <dbReference type="ChEBI" id="CHEBI:57783"/>
        <dbReference type="ChEBI" id="CHEBI:58349"/>
        <dbReference type="ChEBI" id="CHEBI:78458"/>
        <dbReference type="ChEBI" id="CHEBI:78459"/>
    </reaction>
    <physiologicalReaction direction="left-to-right" evidence="34">
        <dbReference type="Rhea" id="RHEA:41833"/>
    </physiologicalReaction>
</comment>
<keyword evidence="13" id="KW-0007">Acetylation</keyword>
<dbReference type="SUPFAM" id="SSF53474">
    <property type="entry name" value="alpha/beta-Hydrolases"/>
    <property type="match status" value="1"/>
</dbReference>
<comment type="catalytic activity">
    <reaction evidence="41">
        <text>a fatty acyl-[ACP] + malonyl-[ACP] + H(+) = a 3-oxoacyl-[ACP] + holo-[ACP] + CO2</text>
        <dbReference type="Rhea" id="RHEA:22836"/>
        <dbReference type="Rhea" id="RHEA-COMP:9623"/>
        <dbReference type="Rhea" id="RHEA-COMP:9685"/>
        <dbReference type="Rhea" id="RHEA-COMP:9916"/>
        <dbReference type="Rhea" id="RHEA-COMP:14125"/>
        <dbReference type="ChEBI" id="CHEBI:15378"/>
        <dbReference type="ChEBI" id="CHEBI:16526"/>
        <dbReference type="ChEBI" id="CHEBI:64479"/>
        <dbReference type="ChEBI" id="CHEBI:78449"/>
        <dbReference type="ChEBI" id="CHEBI:78776"/>
        <dbReference type="ChEBI" id="CHEBI:138651"/>
        <dbReference type="EC" id="2.3.1.41"/>
    </reaction>
    <physiologicalReaction direction="left-to-right" evidence="41">
        <dbReference type="Rhea" id="RHEA:22837"/>
    </physiologicalReaction>
</comment>
<dbReference type="InterPro" id="IPR050091">
    <property type="entry name" value="PKS_NRPS_Biosynth_Enz"/>
</dbReference>
<feature type="domain" description="Ketosynthase family 3 (KS3)" evidence="58">
    <location>
        <begin position="21"/>
        <end position="426"/>
    </location>
</feature>
<evidence type="ECO:0000256" key="41">
    <source>
        <dbReference type="ARBA" id="ARBA00048506"/>
    </source>
</evidence>
<dbReference type="EC" id="3.1.2.14" evidence="3"/>
<comment type="catalytic activity">
    <reaction evidence="30">
        <text>tetradecanoyl-[ACP] + malonyl-[ACP] + H(+) = 3-oxohexadecanoyl-[ACP] + holo-[ACP] + CO2</text>
        <dbReference type="Rhea" id="RHEA:41900"/>
        <dbReference type="Rhea" id="RHEA-COMP:9623"/>
        <dbReference type="Rhea" id="RHEA-COMP:9648"/>
        <dbReference type="Rhea" id="RHEA-COMP:9649"/>
        <dbReference type="Rhea" id="RHEA-COMP:9685"/>
        <dbReference type="ChEBI" id="CHEBI:15378"/>
        <dbReference type="ChEBI" id="CHEBI:16526"/>
        <dbReference type="ChEBI" id="CHEBI:64479"/>
        <dbReference type="ChEBI" id="CHEBI:78449"/>
        <dbReference type="ChEBI" id="CHEBI:78477"/>
        <dbReference type="ChEBI" id="CHEBI:78478"/>
    </reaction>
    <physiologicalReaction direction="left-to-right" evidence="30">
        <dbReference type="Rhea" id="RHEA:41901"/>
    </physiologicalReaction>
</comment>
<evidence type="ECO:0000256" key="50">
    <source>
        <dbReference type="ARBA" id="ARBA00049263"/>
    </source>
</evidence>
<dbReference type="SMART" id="SM00827">
    <property type="entry name" value="PKS_AT"/>
    <property type="match status" value="1"/>
</dbReference>
<dbReference type="Gene3D" id="1.10.1200.10">
    <property type="entry name" value="ACP-like"/>
    <property type="match status" value="1"/>
</dbReference>
<comment type="catalytic activity">
    <reaction evidence="46">
        <text>3-oxotetradecanoyl-[ACP] + NADPH + H(+) = (3R)-hydroxytetradecanoyl-[ACP] + NADP(+)</text>
        <dbReference type="Rhea" id="RHEA:41888"/>
        <dbReference type="Rhea" id="RHEA-COMP:9645"/>
        <dbReference type="Rhea" id="RHEA-COMP:9646"/>
        <dbReference type="ChEBI" id="CHEBI:15378"/>
        <dbReference type="ChEBI" id="CHEBI:57783"/>
        <dbReference type="ChEBI" id="CHEBI:58349"/>
        <dbReference type="ChEBI" id="CHEBI:78473"/>
        <dbReference type="ChEBI" id="CHEBI:78474"/>
    </reaction>
    <physiologicalReaction direction="left-to-right" evidence="46">
        <dbReference type="Rhea" id="RHEA:41889"/>
    </physiologicalReaction>
</comment>
<evidence type="ECO:0000256" key="16">
    <source>
        <dbReference type="ARBA" id="ARBA00023351"/>
    </source>
</evidence>
<dbReference type="InterPro" id="IPR029058">
    <property type="entry name" value="AB_hydrolase_fold"/>
</dbReference>
<comment type="catalytic activity">
    <reaction evidence="54">
        <text>(2E)-decenoyl-[ACP] + NADPH + H(+) = decanoyl-[ACP] + NADP(+)</text>
        <dbReference type="Rhea" id="RHEA:41864"/>
        <dbReference type="Rhea" id="RHEA-COMP:9639"/>
        <dbReference type="Rhea" id="RHEA-COMP:9640"/>
        <dbReference type="ChEBI" id="CHEBI:15378"/>
        <dbReference type="ChEBI" id="CHEBI:57783"/>
        <dbReference type="ChEBI" id="CHEBI:58349"/>
        <dbReference type="ChEBI" id="CHEBI:78467"/>
        <dbReference type="ChEBI" id="CHEBI:78468"/>
    </reaction>
    <physiologicalReaction direction="left-to-right" evidence="54">
        <dbReference type="Rhea" id="RHEA:41865"/>
    </physiologicalReaction>
</comment>
<dbReference type="SMART" id="SM00822">
    <property type="entry name" value="PKS_KR"/>
    <property type="match status" value="1"/>
</dbReference>
<dbReference type="InterPro" id="IPR018201">
    <property type="entry name" value="Ketoacyl_synth_AS"/>
</dbReference>
<evidence type="ECO:0000256" key="23">
    <source>
        <dbReference type="ARBA" id="ARBA00023402"/>
    </source>
</evidence>
<evidence type="ECO:0000256" key="52">
    <source>
        <dbReference type="ARBA" id="ARBA00049422"/>
    </source>
</evidence>
<comment type="catalytic activity">
    <reaction evidence="40">
        <text>(2E)-octenoyl-[ACP] + NADPH + H(+) = octanoyl-[ACP] + NADP(+)</text>
        <dbReference type="Rhea" id="RHEA:41848"/>
        <dbReference type="Rhea" id="RHEA-COMP:9635"/>
        <dbReference type="Rhea" id="RHEA-COMP:9636"/>
        <dbReference type="ChEBI" id="CHEBI:15378"/>
        <dbReference type="ChEBI" id="CHEBI:57783"/>
        <dbReference type="ChEBI" id="CHEBI:58349"/>
        <dbReference type="ChEBI" id="CHEBI:78462"/>
        <dbReference type="ChEBI" id="CHEBI:78463"/>
    </reaction>
    <physiologicalReaction direction="left-to-right" evidence="40">
        <dbReference type="Rhea" id="RHEA:41849"/>
    </physiologicalReaction>
</comment>
<dbReference type="CDD" id="cd00833">
    <property type="entry name" value="PKS"/>
    <property type="match status" value="1"/>
</dbReference>
<comment type="catalytic activity">
    <reaction evidence="43">
        <text>a 2,3-saturated acyl-[ACP] + NADP(+) = a (2E)-enoyl-[ACP] + NADPH + H(+)</text>
        <dbReference type="Rhea" id="RHEA:22564"/>
        <dbReference type="Rhea" id="RHEA-COMP:9925"/>
        <dbReference type="Rhea" id="RHEA-COMP:9926"/>
        <dbReference type="ChEBI" id="CHEBI:15378"/>
        <dbReference type="ChEBI" id="CHEBI:57783"/>
        <dbReference type="ChEBI" id="CHEBI:58349"/>
        <dbReference type="ChEBI" id="CHEBI:78784"/>
        <dbReference type="ChEBI" id="CHEBI:78785"/>
        <dbReference type="EC" id="1.3.1.39"/>
    </reaction>
    <physiologicalReaction direction="right-to-left" evidence="43">
        <dbReference type="Rhea" id="RHEA:22566"/>
    </physiologicalReaction>
</comment>
<comment type="catalytic activity">
    <reaction evidence="51">
        <text>3-oxohexadecanoyl-[ACP] + NADPH + H(+) = (3R)-hydroxyhexadecanoyl-[ACP] + NADP(+)</text>
        <dbReference type="Rhea" id="RHEA:41904"/>
        <dbReference type="Rhea" id="RHEA-COMP:9649"/>
        <dbReference type="Rhea" id="RHEA-COMP:9650"/>
        <dbReference type="ChEBI" id="CHEBI:15378"/>
        <dbReference type="ChEBI" id="CHEBI:57783"/>
        <dbReference type="ChEBI" id="CHEBI:58349"/>
        <dbReference type="ChEBI" id="CHEBI:78478"/>
        <dbReference type="ChEBI" id="CHEBI:78480"/>
    </reaction>
    <physiologicalReaction direction="left-to-right" evidence="51">
        <dbReference type="Rhea" id="RHEA:41905"/>
    </physiologicalReaction>
</comment>
<comment type="catalytic activity">
    <reaction evidence="42">
        <text>3-oxohexanoyl-[ACP] + NADPH + H(+) = (3R)-hydroxyhexanoyl-[ACP] + NADP(+)</text>
        <dbReference type="Rhea" id="RHEA:41824"/>
        <dbReference type="Rhea" id="RHEA-COMP:9629"/>
        <dbReference type="Rhea" id="RHEA-COMP:9630"/>
        <dbReference type="ChEBI" id="CHEBI:15378"/>
        <dbReference type="ChEBI" id="CHEBI:57783"/>
        <dbReference type="ChEBI" id="CHEBI:58349"/>
        <dbReference type="ChEBI" id="CHEBI:78456"/>
        <dbReference type="ChEBI" id="CHEBI:78457"/>
    </reaction>
    <physiologicalReaction direction="left-to-right" evidence="42">
        <dbReference type="Rhea" id="RHEA:41825"/>
    </physiologicalReaction>
</comment>
<dbReference type="Gene3D" id="3.40.50.720">
    <property type="entry name" value="NAD(P)-binding Rossmann-like Domain"/>
    <property type="match status" value="1"/>
</dbReference>
<evidence type="ECO:0000256" key="53">
    <source>
        <dbReference type="ARBA" id="ARBA00049449"/>
    </source>
</evidence>
<dbReference type="Pfam" id="PF00550">
    <property type="entry name" value="PP-binding"/>
    <property type="match status" value="1"/>
</dbReference>
<comment type="catalytic activity">
    <reaction evidence="18">
        <text>(3R)-hydroxydecanoyl-[ACP] = (2E)-decenoyl-[ACP] + H2O</text>
        <dbReference type="Rhea" id="RHEA:41860"/>
        <dbReference type="Rhea" id="RHEA-COMP:9638"/>
        <dbReference type="Rhea" id="RHEA-COMP:9639"/>
        <dbReference type="ChEBI" id="CHEBI:15377"/>
        <dbReference type="ChEBI" id="CHEBI:78466"/>
        <dbReference type="ChEBI" id="CHEBI:78467"/>
    </reaction>
    <physiologicalReaction direction="left-to-right" evidence="18">
        <dbReference type="Rhea" id="RHEA:41861"/>
    </physiologicalReaction>
</comment>
<evidence type="ECO:0000256" key="6">
    <source>
        <dbReference type="ARBA" id="ARBA00013191"/>
    </source>
</evidence>
<comment type="catalytic activity">
    <reaction evidence="33">
        <text>(2E)-hexadecenoyl-[ACP] + NADPH + H(+) = hexadecanoyl-[ACP] + NADP(+)</text>
        <dbReference type="Rhea" id="RHEA:41912"/>
        <dbReference type="Rhea" id="RHEA-COMP:9651"/>
        <dbReference type="Rhea" id="RHEA-COMP:9652"/>
        <dbReference type="ChEBI" id="CHEBI:15378"/>
        <dbReference type="ChEBI" id="CHEBI:57783"/>
        <dbReference type="ChEBI" id="CHEBI:58349"/>
        <dbReference type="ChEBI" id="CHEBI:78481"/>
        <dbReference type="ChEBI" id="CHEBI:78483"/>
    </reaction>
    <physiologicalReaction direction="left-to-right" evidence="33">
        <dbReference type="Rhea" id="RHEA:41913"/>
    </physiologicalReaction>
</comment>
<dbReference type="VEuPathDB" id="VectorBase:CSON000717"/>
<dbReference type="UniPathway" id="UPA00094"/>
<comment type="catalytic activity">
    <reaction evidence="38">
        <text>(2E)-dodecenoyl-[ACP] + NADPH + H(+) = dodecanoyl-[ACP] + NADP(+)</text>
        <dbReference type="Rhea" id="RHEA:41880"/>
        <dbReference type="Rhea" id="RHEA-COMP:9643"/>
        <dbReference type="Rhea" id="RHEA-COMP:9644"/>
        <dbReference type="ChEBI" id="CHEBI:15378"/>
        <dbReference type="ChEBI" id="CHEBI:57783"/>
        <dbReference type="ChEBI" id="CHEBI:58349"/>
        <dbReference type="ChEBI" id="CHEBI:65264"/>
        <dbReference type="ChEBI" id="CHEBI:78472"/>
    </reaction>
    <physiologicalReaction direction="left-to-right" evidence="38">
        <dbReference type="Rhea" id="RHEA:41881"/>
    </physiologicalReaction>
</comment>
<dbReference type="Pfam" id="PF08659">
    <property type="entry name" value="KR"/>
    <property type="match status" value="1"/>
</dbReference>
<dbReference type="CDD" id="cd08954">
    <property type="entry name" value="KR_1_FAS_SDR_x"/>
    <property type="match status" value="1"/>
</dbReference>
<keyword evidence="14" id="KW-0511">Multifunctional enzyme</keyword>
<evidence type="ECO:0000256" key="11">
    <source>
        <dbReference type="ARBA" id="ARBA00022799"/>
    </source>
</evidence>
<dbReference type="InterPro" id="IPR020806">
    <property type="entry name" value="PKS_PP-bd"/>
</dbReference>
<dbReference type="CDD" id="cd05195">
    <property type="entry name" value="enoyl_red"/>
    <property type="match status" value="1"/>
</dbReference>
<comment type="catalytic activity">
    <reaction evidence="36">
        <text>acetyl-[ACP] + malonyl-[ACP] + H(+) = 3-oxobutanoyl-[ACP] + holo-[ACP] + CO2</text>
        <dbReference type="Rhea" id="RHEA:41800"/>
        <dbReference type="Rhea" id="RHEA-COMP:9621"/>
        <dbReference type="Rhea" id="RHEA-COMP:9623"/>
        <dbReference type="Rhea" id="RHEA-COMP:9625"/>
        <dbReference type="Rhea" id="RHEA-COMP:9685"/>
        <dbReference type="ChEBI" id="CHEBI:15378"/>
        <dbReference type="ChEBI" id="CHEBI:16526"/>
        <dbReference type="ChEBI" id="CHEBI:64479"/>
        <dbReference type="ChEBI" id="CHEBI:78446"/>
        <dbReference type="ChEBI" id="CHEBI:78449"/>
        <dbReference type="ChEBI" id="CHEBI:78450"/>
    </reaction>
    <physiologicalReaction direction="left-to-right" evidence="36">
        <dbReference type="Rhea" id="RHEA:41801"/>
    </physiologicalReaction>
</comment>
<evidence type="ECO:0000256" key="7">
    <source>
        <dbReference type="ARBA" id="ARBA00018769"/>
    </source>
</evidence>
<comment type="catalytic activity">
    <reaction evidence="16">
        <text>(3R)-hydroxydodecanoyl-[ACP] = (2E)-dodecenoyl-[ACP] + H2O</text>
        <dbReference type="Rhea" id="RHEA:41876"/>
        <dbReference type="Rhea" id="RHEA-COMP:9642"/>
        <dbReference type="Rhea" id="RHEA-COMP:9643"/>
        <dbReference type="ChEBI" id="CHEBI:15377"/>
        <dbReference type="ChEBI" id="CHEBI:78470"/>
        <dbReference type="ChEBI" id="CHEBI:78472"/>
    </reaction>
    <physiologicalReaction direction="left-to-right" evidence="16">
        <dbReference type="Rhea" id="RHEA:41877"/>
    </physiologicalReaction>
</comment>
<comment type="catalytic activity">
    <reaction evidence="52">
        <text>3-oxooctanoyl-[ACP] + NADPH + H(+) = (3R)-hydroxyoctanoyl-[ACP] + NADP(+)</text>
        <dbReference type="Rhea" id="RHEA:41840"/>
        <dbReference type="Rhea" id="RHEA-COMP:9633"/>
        <dbReference type="Rhea" id="RHEA-COMP:9634"/>
        <dbReference type="ChEBI" id="CHEBI:15378"/>
        <dbReference type="ChEBI" id="CHEBI:57783"/>
        <dbReference type="ChEBI" id="CHEBI:58349"/>
        <dbReference type="ChEBI" id="CHEBI:78460"/>
        <dbReference type="ChEBI" id="CHEBI:78461"/>
    </reaction>
    <physiologicalReaction direction="left-to-right" evidence="52">
        <dbReference type="Rhea" id="RHEA:41841"/>
    </physiologicalReaction>
</comment>
<dbReference type="InterPro" id="IPR036736">
    <property type="entry name" value="ACP-like_sf"/>
</dbReference>
<comment type="pathway">
    <text evidence="1">Lipid metabolism.</text>
</comment>
<dbReference type="PROSITE" id="PS52004">
    <property type="entry name" value="KS3_2"/>
    <property type="match status" value="1"/>
</dbReference>
<evidence type="ECO:0000256" key="34">
    <source>
        <dbReference type="ARBA" id="ARBA00047897"/>
    </source>
</evidence>
<dbReference type="EC" id="2.3.1.41" evidence="6"/>
<dbReference type="SUPFAM" id="SSF55048">
    <property type="entry name" value="Probable ACP-binding domain of malonyl-CoA ACP transacylase"/>
    <property type="match status" value="1"/>
</dbReference>
<dbReference type="SMART" id="SM00829">
    <property type="entry name" value="PKS_ER"/>
    <property type="match status" value="1"/>
</dbReference>
<comment type="catalytic activity">
    <reaction evidence="27">
        <text>hexanoyl-[ACP] + malonyl-[ACP] + H(+) = 3-oxooctanoyl-[ACP] + holo-[ACP] + CO2</text>
        <dbReference type="Rhea" id="RHEA:41836"/>
        <dbReference type="Rhea" id="RHEA-COMP:9623"/>
        <dbReference type="Rhea" id="RHEA-COMP:9632"/>
        <dbReference type="Rhea" id="RHEA-COMP:9633"/>
        <dbReference type="Rhea" id="RHEA-COMP:9685"/>
        <dbReference type="ChEBI" id="CHEBI:15378"/>
        <dbReference type="ChEBI" id="CHEBI:16526"/>
        <dbReference type="ChEBI" id="CHEBI:64479"/>
        <dbReference type="ChEBI" id="CHEBI:78449"/>
        <dbReference type="ChEBI" id="CHEBI:78459"/>
        <dbReference type="ChEBI" id="CHEBI:78460"/>
    </reaction>
    <physiologicalReaction direction="left-to-right" evidence="27">
        <dbReference type="Rhea" id="RHEA:41837"/>
    </physiologicalReaction>
</comment>
<reference evidence="61" key="2">
    <citation type="submission" date="2018-07" db="EMBL/GenBank/DDBJ databases">
        <authorList>
            <person name="Quirk P.G."/>
            <person name="Krulwich T.A."/>
        </authorList>
    </citation>
    <scope>NUCLEOTIDE SEQUENCE</scope>
</reference>
<dbReference type="InterPro" id="IPR013968">
    <property type="entry name" value="PKS_KR"/>
</dbReference>
<feature type="region of interest" description="N-terminal hotdog fold" evidence="56">
    <location>
        <begin position="864"/>
        <end position="988"/>
    </location>
</feature>
<dbReference type="InterPro" id="IPR049391">
    <property type="entry name" value="FAS_pseudo-KR"/>
</dbReference>
<evidence type="ECO:0000313" key="60">
    <source>
        <dbReference type="EMBL" id="SSX09070.1"/>
    </source>
</evidence>
<dbReference type="InterPro" id="IPR020841">
    <property type="entry name" value="PKS_Beta-ketoAc_synthase_dom"/>
</dbReference>
<comment type="catalytic activity">
    <reaction evidence="49">
        <text>(2E)-tetradecenoyl-[ACP] + NADPH + H(+) = tetradecanoyl-[ACP] + NADP(+)</text>
        <dbReference type="Rhea" id="RHEA:41896"/>
        <dbReference type="Rhea" id="RHEA-COMP:9647"/>
        <dbReference type="Rhea" id="RHEA-COMP:9648"/>
        <dbReference type="ChEBI" id="CHEBI:15378"/>
        <dbReference type="ChEBI" id="CHEBI:57783"/>
        <dbReference type="ChEBI" id="CHEBI:58349"/>
        <dbReference type="ChEBI" id="CHEBI:78475"/>
        <dbReference type="ChEBI" id="CHEBI:78477"/>
    </reaction>
    <physiologicalReaction direction="left-to-right" evidence="49">
        <dbReference type="Rhea" id="RHEA:41897"/>
    </physiologicalReaction>
</comment>
<reference evidence="60" key="1">
    <citation type="submission" date="2018-04" db="EMBL/GenBank/DDBJ databases">
        <authorList>
            <person name="Go L.Y."/>
            <person name="Mitchell J.A."/>
        </authorList>
    </citation>
    <scope>NUCLEOTIDE SEQUENCE</scope>
    <source>
        <tissue evidence="60">Whole organism</tissue>
    </source>
</reference>
<comment type="catalytic activity">
    <reaction evidence="55">
        <text>octanoyl-[ACP] + malonyl-[ACP] + H(+) = 3-oxodecanoyl-[ACP] + holo-[ACP] + CO2</text>
        <dbReference type="Rhea" id="RHEA:41852"/>
        <dbReference type="Rhea" id="RHEA-COMP:9623"/>
        <dbReference type="Rhea" id="RHEA-COMP:9636"/>
        <dbReference type="Rhea" id="RHEA-COMP:9637"/>
        <dbReference type="Rhea" id="RHEA-COMP:9685"/>
        <dbReference type="ChEBI" id="CHEBI:15378"/>
        <dbReference type="ChEBI" id="CHEBI:16526"/>
        <dbReference type="ChEBI" id="CHEBI:64479"/>
        <dbReference type="ChEBI" id="CHEBI:78449"/>
        <dbReference type="ChEBI" id="CHEBI:78463"/>
        <dbReference type="ChEBI" id="CHEBI:78464"/>
    </reaction>
    <physiologicalReaction direction="left-to-right" evidence="55">
        <dbReference type="Rhea" id="RHEA:41853"/>
    </physiologicalReaction>
</comment>
<dbReference type="EC" id="2.3.1.85" evidence="4"/>
<dbReference type="GO" id="GO:0141148">
    <property type="term" value="F:enoyl-[acyl-carrier-protein] reductase (NADPH) activity"/>
    <property type="evidence" value="ECO:0007669"/>
    <property type="project" value="UniProtKB-EC"/>
</dbReference>
<evidence type="ECO:0000256" key="17">
    <source>
        <dbReference type="ARBA" id="ARBA00023373"/>
    </source>
</evidence>
<keyword evidence="12" id="KW-0663">Pyridoxal phosphate</keyword>
<comment type="catalytic activity">
    <reaction evidence="37">
        <text>hexadecanoyl-[ACP] + malonyl-[ACP] + H(+) = 3-oxooctadecanoyl-[ACP] + holo-[ACP] + CO2</text>
        <dbReference type="Rhea" id="RHEA:41916"/>
        <dbReference type="Rhea" id="RHEA-COMP:9623"/>
        <dbReference type="Rhea" id="RHEA-COMP:9652"/>
        <dbReference type="Rhea" id="RHEA-COMP:9653"/>
        <dbReference type="Rhea" id="RHEA-COMP:9685"/>
        <dbReference type="ChEBI" id="CHEBI:15378"/>
        <dbReference type="ChEBI" id="CHEBI:16526"/>
        <dbReference type="ChEBI" id="CHEBI:64479"/>
        <dbReference type="ChEBI" id="CHEBI:78449"/>
        <dbReference type="ChEBI" id="CHEBI:78483"/>
        <dbReference type="ChEBI" id="CHEBI:78487"/>
    </reaction>
    <physiologicalReaction direction="left-to-right" evidence="37">
        <dbReference type="Rhea" id="RHEA:41917"/>
    </physiologicalReaction>
</comment>
<dbReference type="SUPFAM" id="SSF50129">
    <property type="entry name" value="GroES-like"/>
    <property type="match status" value="1"/>
</dbReference>
<evidence type="ECO:0000256" key="43">
    <source>
        <dbReference type="ARBA" id="ARBA00048650"/>
    </source>
</evidence>
<evidence type="ECO:0000256" key="27">
    <source>
        <dbReference type="ARBA" id="ARBA00047394"/>
    </source>
</evidence>
<dbReference type="SUPFAM" id="SSF53901">
    <property type="entry name" value="Thiolase-like"/>
    <property type="match status" value="1"/>
</dbReference>
<evidence type="ECO:0000256" key="30">
    <source>
        <dbReference type="ARBA" id="ARBA00047451"/>
    </source>
</evidence>
<evidence type="ECO:0000256" key="36">
    <source>
        <dbReference type="ARBA" id="ARBA00047961"/>
    </source>
</evidence>
<evidence type="ECO:0000256" key="56">
    <source>
        <dbReference type="PROSITE-ProRule" id="PRU01363"/>
    </source>
</evidence>
<dbReference type="GO" id="GO:0004315">
    <property type="term" value="F:3-oxoacyl-[acyl-carrier-protein] synthase activity"/>
    <property type="evidence" value="ECO:0007669"/>
    <property type="project" value="UniProtKB-EC"/>
</dbReference>
<name>A0A336L600_CULSO</name>
<dbReference type="PANTHER" id="PTHR43775">
    <property type="entry name" value="FATTY ACID SYNTHASE"/>
    <property type="match status" value="1"/>
</dbReference>
<comment type="catalytic activity">
    <reaction evidence="21">
        <text>(3R)-hydroxyoctadecanoyl-[ACP] = (2E)-octadecenoyl-[ACP] + H2O</text>
        <dbReference type="Rhea" id="RHEA:41924"/>
        <dbReference type="Rhea" id="RHEA-COMP:9654"/>
        <dbReference type="Rhea" id="RHEA-COMP:9655"/>
        <dbReference type="ChEBI" id="CHEBI:15377"/>
        <dbReference type="ChEBI" id="CHEBI:78488"/>
        <dbReference type="ChEBI" id="CHEBI:78489"/>
    </reaction>
    <physiologicalReaction direction="left-to-right" evidence="21">
        <dbReference type="Rhea" id="RHEA:41925"/>
    </physiologicalReaction>
</comment>
<evidence type="ECO:0000256" key="32">
    <source>
        <dbReference type="ARBA" id="ARBA00047578"/>
    </source>
</evidence>
<dbReference type="InterPro" id="IPR016036">
    <property type="entry name" value="Malonyl_transacylase_ACP-bd"/>
</dbReference>
<dbReference type="GO" id="GO:0006633">
    <property type="term" value="P:fatty acid biosynthetic process"/>
    <property type="evidence" value="ECO:0007669"/>
    <property type="project" value="UniProtKB-UniPathway"/>
</dbReference>
<dbReference type="InterPro" id="IPR014043">
    <property type="entry name" value="Acyl_transferase_dom"/>
</dbReference>
<comment type="catalytic activity">
    <reaction evidence="22">
        <text>(3R)-hydroxyhexadecanoyl-[ACP] = (2E)-hexadecenoyl-[ACP] + H2O</text>
        <dbReference type="Rhea" id="RHEA:41908"/>
        <dbReference type="Rhea" id="RHEA-COMP:9650"/>
        <dbReference type="Rhea" id="RHEA-COMP:9651"/>
        <dbReference type="ChEBI" id="CHEBI:15377"/>
        <dbReference type="ChEBI" id="CHEBI:78480"/>
        <dbReference type="ChEBI" id="CHEBI:78481"/>
    </reaction>
    <physiologicalReaction direction="left-to-right" evidence="22">
        <dbReference type="Rhea" id="RHEA:41909"/>
    </physiologicalReaction>
</comment>
<dbReference type="InterPro" id="IPR042104">
    <property type="entry name" value="PKS_dehydratase_sf"/>
</dbReference>
<dbReference type="InterPro" id="IPR020843">
    <property type="entry name" value="ER"/>
</dbReference>
<comment type="catalytic activity">
    <reaction evidence="20">
        <text>(3R)-hydroxytetradecanoyl-[ACP] = (2E)-tetradecenoyl-[ACP] + H2O</text>
        <dbReference type="Rhea" id="RHEA:41892"/>
        <dbReference type="Rhea" id="RHEA-COMP:9646"/>
        <dbReference type="Rhea" id="RHEA-COMP:9647"/>
        <dbReference type="ChEBI" id="CHEBI:15377"/>
        <dbReference type="ChEBI" id="CHEBI:78474"/>
        <dbReference type="ChEBI" id="CHEBI:78475"/>
    </reaction>
    <physiologicalReaction direction="left-to-right" evidence="20">
        <dbReference type="Rhea" id="RHEA:41893"/>
    </physiologicalReaction>
</comment>
<dbReference type="Pfam" id="PF00975">
    <property type="entry name" value="Thioesterase"/>
    <property type="match status" value="1"/>
</dbReference>
<evidence type="ECO:0000259" key="58">
    <source>
        <dbReference type="PROSITE" id="PS52004"/>
    </source>
</evidence>
<evidence type="ECO:0000256" key="42">
    <source>
        <dbReference type="ARBA" id="ARBA00048571"/>
    </source>
</evidence>
<evidence type="ECO:0000256" key="13">
    <source>
        <dbReference type="ARBA" id="ARBA00022990"/>
    </source>
</evidence>
<comment type="catalytic activity">
    <reaction evidence="29">
        <text>3-oxodecanoyl-[ACP] + NADPH + H(+) = (3R)-hydroxydecanoyl-[ACP] + NADP(+)</text>
        <dbReference type="Rhea" id="RHEA:41856"/>
        <dbReference type="Rhea" id="RHEA-COMP:9637"/>
        <dbReference type="Rhea" id="RHEA-COMP:9638"/>
        <dbReference type="ChEBI" id="CHEBI:15378"/>
        <dbReference type="ChEBI" id="CHEBI:57783"/>
        <dbReference type="ChEBI" id="CHEBI:58349"/>
        <dbReference type="ChEBI" id="CHEBI:78464"/>
        <dbReference type="ChEBI" id="CHEBI:78466"/>
    </reaction>
    <physiologicalReaction direction="left-to-right" evidence="29">
        <dbReference type="Rhea" id="RHEA:41857"/>
    </physiologicalReaction>
</comment>
<dbReference type="InterPro" id="IPR011032">
    <property type="entry name" value="GroES-like_sf"/>
</dbReference>
<comment type="catalytic activity">
    <reaction evidence="26">
        <text>3-oxooctadecanoyl-[ACP] + NADPH + H(+) = (3R)-hydroxyoctadecanoyl-[ACP] + NADP(+)</text>
        <dbReference type="Rhea" id="RHEA:41920"/>
        <dbReference type="Rhea" id="RHEA-COMP:9653"/>
        <dbReference type="Rhea" id="RHEA-COMP:9654"/>
        <dbReference type="ChEBI" id="CHEBI:15378"/>
        <dbReference type="ChEBI" id="CHEBI:57783"/>
        <dbReference type="ChEBI" id="CHEBI:58349"/>
        <dbReference type="ChEBI" id="CHEBI:78487"/>
        <dbReference type="ChEBI" id="CHEBI:78488"/>
    </reaction>
    <physiologicalReaction direction="left-to-right" evidence="26">
        <dbReference type="Rhea" id="RHEA:41921"/>
    </physiologicalReaction>
</comment>
<dbReference type="InterPro" id="IPR016039">
    <property type="entry name" value="Thiolase-like"/>
</dbReference>
<comment type="catalytic activity">
    <reaction evidence="15">
        <text>(3R)-hydroxyoctanoyl-[ACP] = (2E)-octenoyl-[ACP] + H2O</text>
        <dbReference type="Rhea" id="RHEA:41844"/>
        <dbReference type="Rhea" id="RHEA-COMP:9634"/>
        <dbReference type="Rhea" id="RHEA-COMP:9635"/>
        <dbReference type="ChEBI" id="CHEBI:15377"/>
        <dbReference type="ChEBI" id="CHEBI:78461"/>
        <dbReference type="ChEBI" id="CHEBI:78462"/>
    </reaction>
    <physiologicalReaction direction="left-to-right" evidence="15">
        <dbReference type="Rhea" id="RHEA:41845"/>
    </physiologicalReaction>
</comment>
<evidence type="ECO:0000256" key="4">
    <source>
        <dbReference type="ARBA" id="ARBA00012873"/>
    </source>
</evidence>
<dbReference type="InterPro" id="IPR036291">
    <property type="entry name" value="NAD(P)-bd_dom_sf"/>
</dbReference>
<dbReference type="PROSITE" id="PS52019">
    <property type="entry name" value="PKS_MFAS_DH"/>
    <property type="match status" value="1"/>
</dbReference>
<evidence type="ECO:0000256" key="46">
    <source>
        <dbReference type="ARBA" id="ARBA00048935"/>
    </source>
</evidence>
<evidence type="ECO:0000256" key="8">
    <source>
        <dbReference type="ARBA" id="ARBA00022450"/>
    </source>
</evidence>
<keyword evidence="11" id="KW-0702">S-nitrosylation</keyword>
<dbReference type="SUPFAM" id="SSF51735">
    <property type="entry name" value="NAD(P)-binding Rossmann-fold domains"/>
    <property type="match status" value="2"/>
</dbReference>
<dbReference type="SMART" id="SM00825">
    <property type="entry name" value="PKS_KS"/>
    <property type="match status" value="1"/>
</dbReference>
<comment type="catalytic activity">
    <reaction evidence="45">
        <text>hexadecanoyl-[ACP] + H2O = hexadecanoate + holo-[ACP] + H(+)</text>
        <dbReference type="Rhea" id="RHEA:41932"/>
        <dbReference type="Rhea" id="RHEA-COMP:9652"/>
        <dbReference type="Rhea" id="RHEA-COMP:9685"/>
        <dbReference type="ChEBI" id="CHEBI:7896"/>
        <dbReference type="ChEBI" id="CHEBI:15377"/>
        <dbReference type="ChEBI" id="CHEBI:15378"/>
        <dbReference type="ChEBI" id="CHEBI:64479"/>
        <dbReference type="ChEBI" id="CHEBI:78483"/>
        <dbReference type="EC" id="3.1.2.14"/>
    </reaction>
    <physiologicalReaction direction="left-to-right" evidence="45">
        <dbReference type="Rhea" id="RHEA:41933"/>
    </physiologicalReaction>
</comment>
<comment type="catalytic activity">
    <reaction evidence="48">
        <text>decanoyl-[ACP] + malonyl-[ACP] + H(+) = 3-oxododecanoyl-[ACP] + holo-[ACP] + CO2</text>
        <dbReference type="Rhea" id="RHEA:41868"/>
        <dbReference type="Rhea" id="RHEA-COMP:9623"/>
        <dbReference type="Rhea" id="RHEA-COMP:9640"/>
        <dbReference type="Rhea" id="RHEA-COMP:9641"/>
        <dbReference type="Rhea" id="RHEA-COMP:9685"/>
        <dbReference type="ChEBI" id="CHEBI:15378"/>
        <dbReference type="ChEBI" id="CHEBI:16526"/>
        <dbReference type="ChEBI" id="CHEBI:64479"/>
        <dbReference type="ChEBI" id="CHEBI:78449"/>
        <dbReference type="ChEBI" id="CHEBI:78468"/>
        <dbReference type="ChEBI" id="CHEBI:78469"/>
    </reaction>
    <physiologicalReaction direction="left-to-right" evidence="48">
        <dbReference type="Rhea" id="RHEA:41869"/>
    </physiologicalReaction>
</comment>
<evidence type="ECO:0000256" key="10">
    <source>
        <dbReference type="ARBA" id="ARBA00022679"/>
    </source>
</evidence>
<dbReference type="InterPro" id="IPR016035">
    <property type="entry name" value="Acyl_Trfase/lysoPLipase"/>
</dbReference>
<dbReference type="GO" id="GO:0004313">
    <property type="term" value="F:[acyl-carrier-protein] S-acetyltransferase activity"/>
    <property type="evidence" value="ECO:0007669"/>
    <property type="project" value="UniProtKB-EC"/>
</dbReference>
<dbReference type="SMART" id="SM00823">
    <property type="entry name" value="PKS_PP"/>
    <property type="match status" value="1"/>
</dbReference>
<evidence type="ECO:0000256" key="38">
    <source>
        <dbReference type="ARBA" id="ARBA00048281"/>
    </source>
</evidence>
<comment type="catalytic activity">
    <reaction evidence="23">
        <text>(3R)-hydroxybutanoyl-[ACP] = (2E)-butenoyl-[ACP] + H2O</text>
        <dbReference type="Rhea" id="RHEA:41808"/>
        <dbReference type="Rhea" id="RHEA-COMP:9626"/>
        <dbReference type="Rhea" id="RHEA-COMP:9627"/>
        <dbReference type="ChEBI" id="CHEBI:15377"/>
        <dbReference type="ChEBI" id="CHEBI:78451"/>
        <dbReference type="ChEBI" id="CHEBI:78453"/>
    </reaction>
    <physiologicalReaction direction="left-to-right" evidence="23">
        <dbReference type="Rhea" id="RHEA:41809"/>
    </physiologicalReaction>
</comment>
<dbReference type="EMBL" id="UFQT01001117">
    <property type="protein sequence ID" value="SSX28981.1"/>
    <property type="molecule type" value="Genomic_DNA"/>
</dbReference>
<evidence type="ECO:0000256" key="26">
    <source>
        <dbReference type="ARBA" id="ARBA00047300"/>
    </source>
</evidence>
<dbReference type="PROSITE" id="PS00606">
    <property type="entry name" value="KS3_1"/>
    <property type="match status" value="1"/>
</dbReference>
<dbReference type="Pfam" id="PF00109">
    <property type="entry name" value="ketoacyl-synt"/>
    <property type="match status" value="1"/>
</dbReference>
<dbReference type="Pfam" id="PF21149">
    <property type="entry name" value="FAS_pseudo-KR"/>
    <property type="match status" value="1"/>
</dbReference>
<evidence type="ECO:0000256" key="1">
    <source>
        <dbReference type="ARBA" id="ARBA00005189"/>
    </source>
</evidence>
<sequence>MSSHKEKKPKYYSRAVPPTPGDQVVISGISGRFPNSKTVAEFAHNLYNKIDCIDDAETRWLHKNNEIPKRMGKISGLEKFDANFFGVHFKQAHCMDPQCRILVEMAYQAVLDAGINPQTIRGSRTGVFMGACFAESEKTWFYEKVSAGGYGITGCSRAMLANRISFTMDLQGPSFLTDTACSSSMYALDCAFSAMMSGECDAALVGGSNLLLHPYVTLQFARLGVLAPDGYCRAFDADASGYTRSEAIAVIYLQKAKDAKRCYGSLLYSKTNNDGYKEEGITYPAGMMQQKLLNEFYDELGIDPLSINYVEAHCTGTRAGDPEECEAIDKMFCKNRKEPLLVGSVKSNMGHSESTSGVCSIAKCIFAMETELIPPNIHFKRVRPGITALEEGRLKVVDEITKLPGDLVAVNSFGFGGGNAHALLRANPKRKINHGAPLDNLPRLIVWSGRTEDAVNTVLDDFETRPLDAEYCALIHSAQSVSVPALVWKGYGLYANKEGENAHRLSRELQYFSGLKRPVVFIFSGMGSQWIGMGTDLMRIPIFSKAIDLCQKVLAPKGLDVKKIITSTDPHTYDNILHSFVGIAAIQIGLVDILKTLNIVPDYIIGHSVGELGCGYADGCFTAEQMILSAYSRGMASIESNVIRGCMAAVALGYKKMKTMVPPGIEIACHNSIDSCTLSGPAELVEKYVKELQDKKIFARIVQTSNIPYHSSYIQEMGPRLLARLNEVIPNPKKRSSKWLSSSVPKVKWNQPESQYCSAEYHTNNLLSSVLFEETSALLPSNSLTIEIAPHGLMQAILKRSMPNGVHVGLTQRGSEENAKFFINALGKLFINGIDLPLEKLYPPIEYPVGRNTPMISPLIKWDHSEDWFVTRYDTAKSHISGEKVYRVTMQDQDYFYISGHCIDSRVLFPATAYLFLVWDTLAMMTKRWYVEVEVEFSDVKFLRATNMSNDDIDFIVMIQHGTGRFEIAEGKTALVTGFIREVQNPKLTVIEDEIDQSYPIMPTRDFYKELRLRGYHYKDLFRQVIEARGDGSGGKVKWEDNWVAFMDCLLQICIVGKDSRALMLPTGIEKLVISNKIHNEYLKLMDSENAVFDIESSKSLNIIRSGGVEIKGIQVMPVSRRRPGDPVLERYLYVPYLPTPKLSKQNAIRLIVQLGLENSKFTTLVKGVELDGGENVEPLIDEMFLAVGDLPLMTPDLIFLSPRNIEVNNVTVENVDVASQSDCMFVIVTNLLSYPDQLKKIGTSCVENGFILCRETHRSSINNVPVIKDFNILTLIPLQEETYILLQKKKKQIDLEPPSILMISSKDTEYSWVSELQDLINKNKAVIVVSEESHSGILGLVNCLRKEPKGLNVRCVFIDDPSAPTFNQELPLYKNQLKLGLAINVYKDGQWGSYRHLQLTNERKTMPRRDHCYANTLTKADISSLTWLTGPYNYTRPKNELARVRYASLNFRDVMLASGKLNAEVLDSGRLDQECVLGFEYSGISESGRRIMGMIISGAMATYVETDDTLTWDAPAHWTLEQAATIPVVYGTVYSAFFLTAKIQKGKKILIHAGTGGIGLAAIRVALAYGLDVFTTVSTEEKKCYLLETFSQLKENQIGNSRNTSFEDMIMSITKGRGVDFVLNSLSEDKLQASIRCLGKGGKFLEIGKFDMANDSKIGLGNFLKEISFHAVLVDNLFRAHKEEKRALYEIVAEDIRNGIVQPLKTTVFDADDVEQAFRYLASGKHMGKVLLKIREKDEDLLTLPITVTPRSYFDPKLTYIICGGLGGFGLELADWLVVRGARKLMLSSSRGLTKAYQSYRIRVWESYGVKVLISTADITTRSGCEQLIMESIKIGHVGGVFNLAVQLRDALFENLDAIKFKECMAPKAVATKYLDEVTRKMCPRIHHFVIFSSVSCGRGNAGQSNYGMANSVMERIIEQRHKNGLPAKAVQWGAVGEVGLVADMQEDKIDVEIGGTLQQRISSCLQELDTLLNDEYPIVASMVVAEKRHKGVGEATVIDAVMNIMAIRDIKTVSLDTTLSDLGMDSLMAVEIKQTLEREYEILLTPQDLRSMTFQRLHELAASRKDKEMIDVTVKEIVTDKKVAGGQAVLLRNYGDEETAYERILRVHSKDENNNYHTAAIIIPGVEGVCGSIYRDLASQMNASTFILQLMDTATLTTISEIADTVFADVYQVFENVEYYYLIGYSFGAILTLELARRLEEKGKTGHVLLIDGAPAFLKQMVIDSVAKEQTNTDVQEAIIRIAVYTLFPEDHSEIIKSLLEIPSWEDKIEKLTDIARPYHAYSDEYAKKMANALLIRVLIALHNDLSDIKPIKSGITLVRPTEMSVVDIEDDYGLSAYTEGKFNLKFIEGNHSTVIDNPKLGAIVNEQDPAVTSDRDFVKSFLVDLSHA</sequence>
<keyword evidence="9" id="KW-0597">Phosphoprotein</keyword>
<feature type="active site" description="Proton acceptor; for dehydratase activity" evidence="56">
    <location>
        <position position="901"/>
    </location>
</feature>
<feature type="region of interest" description="C-terminal hotdog fold" evidence="56">
    <location>
        <begin position="999"/>
        <end position="1125"/>
    </location>
</feature>
<dbReference type="Pfam" id="PF16197">
    <property type="entry name" value="KAsynt_C_assoc"/>
    <property type="match status" value="1"/>
</dbReference>
<dbReference type="PROSITE" id="PS50075">
    <property type="entry name" value="CARRIER"/>
    <property type="match status" value="1"/>
</dbReference>
<evidence type="ECO:0000259" key="57">
    <source>
        <dbReference type="PROSITE" id="PS50075"/>
    </source>
</evidence>
<keyword evidence="8" id="KW-0596">Phosphopantetheine</keyword>
<dbReference type="FunFam" id="1.10.1200.10:FF:000013">
    <property type="entry name" value="Fatty acid synthase"/>
    <property type="match status" value="1"/>
</dbReference>
<evidence type="ECO:0000256" key="47">
    <source>
        <dbReference type="ARBA" id="ARBA00049019"/>
    </source>
</evidence>
<evidence type="ECO:0000313" key="61">
    <source>
        <dbReference type="EMBL" id="SSX28981.1"/>
    </source>
</evidence>
<dbReference type="Gene3D" id="3.40.366.10">
    <property type="entry name" value="Malonyl-Coenzyme A Acyl Carrier Protein, domain 2"/>
    <property type="match status" value="1"/>
</dbReference>
<dbReference type="Gene3D" id="3.40.50.1820">
    <property type="entry name" value="alpha/beta hydrolase"/>
    <property type="match status" value="1"/>
</dbReference>
<evidence type="ECO:0000256" key="29">
    <source>
        <dbReference type="ARBA" id="ARBA00047440"/>
    </source>
</evidence>
<evidence type="ECO:0000256" key="15">
    <source>
        <dbReference type="ARBA" id="ARBA00023332"/>
    </source>
</evidence>
<evidence type="ECO:0000256" key="49">
    <source>
        <dbReference type="ARBA" id="ARBA00049171"/>
    </source>
</evidence>
<evidence type="ECO:0000256" key="2">
    <source>
        <dbReference type="ARBA" id="ARBA00012004"/>
    </source>
</evidence>
<evidence type="ECO:0000256" key="44">
    <source>
        <dbReference type="ARBA" id="ARBA00048691"/>
    </source>
</evidence>
<dbReference type="Gene3D" id="3.40.47.10">
    <property type="match status" value="1"/>
</dbReference>
<evidence type="ECO:0000256" key="37">
    <source>
        <dbReference type="ARBA" id="ARBA00048051"/>
    </source>
</evidence>
<dbReference type="InterPro" id="IPR014030">
    <property type="entry name" value="Ketoacyl_synth_N"/>
</dbReference>
<comment type="catalytic activity">
    <reaction evidence="28">
        <text>a (3R)-hydroxyacyl-[ACP] + NADP(+) = a 3-oxoacyl-[ACP] + NADPH + H(+)</text>
        <dbReference type="Rhea" id="RHEA:17397"/>
        <dbReference type="Rhea" id="RHEA-COMP:9916"/>
        <dbReference type="Rhea" id="RHEA-COMP:9945"/>
        <dbReference type="ChEBI" id="CHEBI:15378"/>
        <dbReference type="ChEBI" id="CHEBI:57783"/>
        <dbReference type="ChEBI" id="CHEBI:58349"/>
        <dbReference type="ChEBI" id="CHEBI:78776"/>
        <dbReference type="ChEBI" id="CHEBI:78827"/>
        <dbReference type="EC" id="1.1.1.100"/>
    </reaction>
    <physiologicalReaction direction="right-to-left" evidence="28">
        <dbReference type="Rhea" id="RHEA:17399"/>
    </physiologicalReaction>
</comment>
<dbReference type="GO" id="GO:0019171">
    <property type="term" value="F:(3R)-hydroxyacyl-[acyl-carrier-protein] dehydratase activity"/>
    <property type="evidence" value="ECO:0007669"/>
    <property type="project" value="UniProtKB-EC"/>
</dbReference>
<dbReference type="GO" id="GO:0004316">
    <property type="term" value="F:3-oxoacyl-[acyl-carrier-protein] reductase (NADPH) activity"/>
    <property type="evidence" value="ECO:0007669"/>
    <property type="project" value="UniProtKB-EC"/>
</dbReference>
<dbReference type="Gene3D" id="3.30.70.3290">
    <property type="match status" value="1"/>
</dbReference>
<dbReference type="InterPro" id="IPR001031">
    <property type="entry name" value="Thioesterase"/>
</dbReference>
<evidence type="ECO:0000256" key="3">
    <source>
        <dbReference type="ARBA" id="ARBA00012480"/>
    </source>
</evidence>
<dbReference type="EC" id="1.3.1.39" evidence="2"/>
<dbReference type="Gene3D" id="3.10.129.110">
    <property type="entry name" value="Polyketide synthase dehydratase"/>
    <property type="match status" value="1"/>
</dbReference>
<dbReference type="InterPro" id="IPR014031">
    <property type="entry name" value="Ketoacyl_synth_C"/>
</dbReference>
<accession>A0A336L600</accession>
<evidence type="ECO:0000256" key="54">
    <source>
        <dbReference type="ARBA" id="ARBA00049521"/>
    </source>
</evidence>
<dbReference type="InterPro" id="IPR001227">
    <property type="entry name" value="Ac_transferase_dom_sf"/>
</dbReference>
<dbReference type="InterPro" id="IPR032821">
    <property type="entry name" value="PKS_assoc"/>
</dbReference>
<evidence type="ECO:0000259" key="59">
    <source>
        <dbReference type="PROSITE" id="PS52019"/>
    </source>
</evidence>
<evidence type="ECO:0000256" key="45">
    <source>
        <dbReference type="ARBA" id="ARBA00048704"/>
    </source>
</evidence>
<dbReference type="Pfam" id="PF00698">
    <property type="entry name" value="Acyl_transf_1"/>
    <property type="match status" value="1"/>
</dbReference>
<evidence type="ECO:0000256" key="28">
    <source>
        <dbReference type="ARBA" id="ARBA00047400"/>
    </source>
</evidence>
<evidence type="ECO:0000256" key="31">
    <source>
        <dbReference type="ARBA" id="ARBA00047500"/>
    </source>
</evidence>
<dbReference type="Pfam" id="PF13602">
    <property type="entry name" value="ADH_zinc_N_2"/>
    <property type="match status" value="1"/>
</dbReference>
<comment type="catalytic activity">
    <reaction evidence="44">
        <text>holo-[ACP] + acetyl-CoA = acetyl-[ACP] + CoA</text>
        <dbReference type="Rhea" id="RHEA:41788"/>
        <dbReference type="Rhea" id="RHEA-COMP:9621"/>
        <dbReference type="Rhea" id="RHEA-COMP:9685"/>
        <dbReference type="ChEBI" id="CHEBI:57287"/>
        <dbReference type="ChEBI" id="CHEBI:57288"/>
        <dbReference type="ChEBI" id="CHEBI:64479"/>
        <dbReference type="ChEBI" id="CHEBI:78446"/>
        <dbReference type="EC" id="2.3.1.38"/>
    </reaction>
    <physiologicalReaction direction="left-to-right" evidence="44">
        <dbReference type="Rhea" id="RHEA:41789"/>
    </physiologicalReaction>
</comment>
<dbReference type="Pfam" id="PF02801">
    <property type="entry name" value="Ketoacyl-synt_C"/>
    <property type="match status" value="1"/>
</dbReference>
<evidence type="ECO:0000256" key="22">
    <source>
        <dbReference type="ARBA" id="ARBA00023401"/>
    </source>
</evidence>
<dbReference type="SUPFAM" id="SSF47336">
    <property type="entry name" value="ACP-like"/>
    <property type="match status" value="1"/>
</dbReference>
<comment type="function">
    <text evidence="24">Fatty acid synthetase is a multifunctional enzyme that catalyzes the de novo biosynthesis of long-chain saturated fatty acids starting from acetyl-CoA and malonyl-CoA in the presence of NADPH. This multifunctional protein contains 7 catalytic activities and a site for the binding of the prosthetic group 4'-phosphopantetheine of the acyl carrier protein ([ACP]) domain.</text>
</comment>
<dbReference type="EC" id="1.1.1.100" evidence="5"/>
<evidence type="ECO:0000256" key="48">
    <source>
        <dbReference type="ARBA" id="ARBA00049109"/>
    </source>
</evidence>
<protein>
    <recommendedName>
        <fullName evidence="7">Fatty acid synthase</fullName>
        <ecNumber evidence="5">1.1.1.100</ecNumber>
        <ecNumber evidence="2">1.3.1.39</ecNumber>
        <ecNumber evidence="6">2.3.1.41</ecNumber>
        <ecNumber evidence="4">2.3.1.85</ecNumber>
        <ecNumber evidence="3">3.1.2.14</ecNumber>
    </recommendedName>
</protein>
<evidence type="ECO:0000256" key="24">
    <source>
        <dbReference type="ARBA" id="ARBA00023442"/>
    </source>
</evidence>
<keyword evidence="10" id="KW-0808">Transferase</keyword>
<dbReference type="InterPro" id="IPR049900">
    <property type="entry name" value="PKS_mFAS_DH"/>
</dbReference>
<feature type="domain" description="PKS/mFAS DH" evidence="59">
    <location>
        <begin position="864"/>
        <end position="1125"/>
    </location>
</feature>
<evidence type="ECO:0000256" key="20">
    <source>
        <dbReference type="ARBA" id="ARBA00023398"/>
    </source>
</evidence>
<evidence type="ECO:0000256" key="21">
    <source>
        <dbReference type="ARBA" id="ARBA00023399"/>
    </source>
</evidence>
<feature type="domain" description="Carrier" evidence="57">
    <location>
        <begin position="1993"/>
        <end position="2070"/>
    </location>
</feature>
<evidence type="ECO:0000256" key="14">
    <source>
        <dbReference type="ARBA" id="ARBA00023268"/>
    </source>
</evidence>
<comment type="catalytic activity">
    <reaction evidence="32">
        <text>dodecanoyl-[ACP] + malonyl-[ACP] + H(+) = 3-oxotetradecanoyl-[ACP] + holo-[ACP] + CO2</text>
        <dbReference type="Rhea" id="RHEA:41884"/>
        <dbReference type="Rhea" id="RHEA-COMP:9623"/>
        <dbReference type="Rhea" id="RHEA-COMP:9644"/>
        <dbReference type="Rhea" id="RHEA-COMP:9645"/>
        <dbReference type="Rhea" id="RHEA-COMP:9685"/>
        <dbReference type="ChEBI" id="CHEBI:15378"/>
        <dbReference type="ChEBI" id="CHEBI:16526"/>
        <dbReference type="ChEBI" id="CHEBI:64479"/>
        <dbReference type="ChEBI" id="CHEBI:65264"/>
        <dbReference type="ChEBI" id="CHEBI:78449"/>
        <dbReference type="ChEBI" id="CHEBI:78473"/>
    </reaction>
    <physiologicalReaction direction="left-to-right" evidence="32">
        <dbReference type="Rhea" id="RHEA:41885"/>
    </physiologicalReaction>
</comment>
<feature type="active site" description="Proton donor; for dehydratase activity" evidence="56">
    <location>
        <position position="1048"/>
    </location>
</feature>